<keyword evidence="3" id="KW-1185">Reference proteome</keyword>
<dbReference type="Gene3D" id="3.40.190.10">
    <property type="entry name" value="Periplasmic binding protein-like II"/>
    <property type="match status" value="2"/>
</dbReference>
<reference evidence="2 3" key="1">
    <citation type="submission" date="2020-04" db="EMBL/GenBank/DDBJ databases">
        <title>Draft genome of Leeia sp. IMCC25680.</title>
        <authorList>
            <person name="Song J."/>
            <person name="Cho J.-C."/>
        </authorList>
    </citation>
    <scope>NUCLEOTIDE SEQUENCE [LARGE SCALE GENOMIC DNA]</scope>
    <source>
        <strain evidence="2 3">IMCC25680</strain>
    </source>
</reference>
<feature type="chain" id="PRO_5032445621" evidence="1">
    <location>
        <begin position="20"/>
        <end position="264"/>
    </location>
</feature>
<proteinExistence type="predicted"/>
<dbReference type="RefSeq" id="WP_168877949.1">
    <property type="nucleotide sequence ID" value="NZ_JABAIM010000003.1"/>
</dbReference>
<gene>
    <name evidence="2" type="ORF">HF682_14055</name>
</gene>
<dbReference type="PANTHER" id="PTHR38834:SF3">
    <property type="entry name" value="SOLUTE-BINDING PROTEIN FAMILY 3_N-TERMINAL DOMAIN-CONTAINING PROTEIN"/>
    <property type="match status" value="1"/>
</dbReference>
<dbReference type="AlphaFoldDB" id="A0A847SBK9"/>
<feature type="signal peptide" evidence="1">
    <location>
        <begin position="1"/>
        <end position="19"/>
    </location>
</feature>
<accession>A0A847SBK9</accession>
<evidence type="ECO:0000313" key="3">
    <source>
        <dbReference type="Proteomes" id="UP000587991"/>
    </source>
</evidence>
<dbReference type="SUPFAM" id="SSF53850">
    <property type="entry name" value="Periplasmic binding protein-like II"/>
    <property type="match status" value="1"/>
</dbReference>
<protein>
    <submittedName>
        <fullName evidence="2">Transporter substrate-binding domain-containing protein</fullName>
    </submittedName>
</protein>
<name>A0A847SBK9_9NEIS</name>
<comment type="caution">
    <text evidence="2">The sequence shown here is derived from an EMBL/GenBank/DDBJ whole genome shotgun (WGS) entry which is preliminary data.</text>
</comment>
<dbReference type="PANTHER" id="PTHR38834">
    <property type="entry name" value="PERIPLASMIC SUBSTRATE BINDING PROTEIN FAMILY 3"/>
    <property type="match status" value="1"/>
</dbReference>
<dbReference type="EMBL" id="JABAIM010000003">
    <property type="protein sequence ID" value="NLR76285.1"/>
    <property type="molecule type" value="Genomic_DNA"/>
</dbReference>
<dbReference type="Proteomes" id="UP000587991">
    <property type="component" value="Unassembled WGS sequence"/>
</dbReference>
<evidence type="ECO:0000313" key="2">
    <source>
        <dbReference type="EMBL" id="NLR76285.1"/>
    </source>
</evidence>
<sequence length="264" mass="29491">MRSCLCAILLLLTTLPAVADTLAIKLFASEFPPLQYPGPDGDAQGYVHQFLQEALQRTQQQLGTDVTFKADPLSFLPLKRALLNVQTTPNSLLLSVARTPDREQDMLWVAVVSPYDIWLYRKRSTQPKPTDILALRGKGYRIGVQDGSNVQEWLLKQGIGQSPDNTVLDPVPQNALNLGKAVMGRIDFFAHPDISLGLRAREQRVDARQLEPVFRLDALSTPLWLAANKQTDPRLIGALRQQLQQMAQQGRLDALQKAWHDAQP</sequence>
<evidence type="ECO:0000256" key="1">
    <source>
        <dbReference type="SAM" id="SignalP"/>
    </source>
</evidence>
<organism evidence="2 3">
    <name type="scientific">Leeia aquatica</name>
    <dbReference type="NCBI Taxonomy" id="2725557"/>
    <lineage>
        <taxon>Bacteria</taxon>
        <taxon>Pseudomonadati</taxon>
        <taxon>Pseudomonadota</taxon>
        <taxon>Betaproteobacteria</taxon>
        <taxon>Neisseriales</taxon>
        <taxon>Leeiaceae</taxon>
        <taxon>Leeia</taxon>
    </lineage>
</organism>
<keyword evidence="1" id="KW-0732">Signal</keyword>